<dbReference type="KEGG" id="sroi:IAG44_27780"/>
<proteinExistence type="predicted"/>
<dbReference type="Proteomes" id="UP000516052">
    <property type="component" value="Chromosome"/>
</dbReference>
<organism evidence="1 2">
    <name type="scientific">Streptomyces roseirectus</name>
    <dbReference type="NCBI Taxonomy" id="2768066"/>
    <lineage>
        <taxon>Bacteria</taxon>
        <taxon>Bacillati</taxon>
        <taxon>Actinomycetota</taxon>
        <taxon>Actinomycetes</taxon>
        <taxon>Kitasatosporales</taxon>
        <taxon>Streptomycetaceae</taxon>
        <taxon>Streptomyces</taxon>
    </lineage>
</organism>
<gene>
    <name evidence="1" type="ORF">IAG44_27780</name>
</gene>
<dbReference type="AlphaFoldDB" id="A0A7H0IJ91"/>
<dbReference type="EMBL" id="CP060828">
    <property type="protein sequence ID" value="QNP72857.1"/>
    <property type="molecule type" value="Genomic_DNA"/>
</dbReference>
<accession>A0A7H0IJ91</accession>
<evidence type="ECO:0000313" key="1">
    <source>
        <dbReference type="EMBL" id="QNP72857.1"/>
    </source>
</evidence>
<sequence>MSARGDWLLLGVGTVYAVRLGGEGFLTLARVRPTSDLYRTARELYGTAGELTFRVGEAAPYTGELFLGRVDVDGESLGHMTVEPRKVLHHDSVSPGPRYLLFGDDQLFLWHTSDAFEQGLRVRFSGWEAPVLGVDEVVPVTADGRLSPGRQLMVLGAELAVVAEVYLKVTRE</sequence>
<protein>
    <submittedName>
        <fullName evidence="1">Uncharacterized protein</fullName>
    </submittedName>
</protein>
<keyword evidence="2" id="KW-1185">Reference proteome</keyword>
<reference evidence="1 2" key="1">
    <citation type="submission" date="2020-08" db="EMBL/GenBank/DDBJ databases">
        <title>A novel species.</title>
        <authorList>
            <person name="Gao J."/>
        </authorList>
    </citation>
    <scope>NUCLEOTIDE SEQUENCE [LARGE SCALE GENOMIC DNA]</scope>
    <source>
        <strain evidence="1 2">CRXT-G-22</strain>
    </source>
</reference>
<dbReference type="RefSeq" id="WP_187749804.1">
    <property type="nucleotide sequence ID" value="NZ_CP060828.1"/>
</dbReference>
<evidence type="ECO:0000313" key="2">
    <source>
        <dbReference type="Proteomes" id="UP000516052"/>
    </source>
</evidence>
<name>A0A7H0IJ91_9ACTN</name>